<dbReference type="AlphaFoldDB" id="A0AAV6VY17"/>
<dbReference type="GO" id="GO:0005634">
    <property type="term" value="C:nucleus"/>
    <property type="evidence" value="ECO:0007669"/>
    <property type="project" value="InterPro"/>
</dbReference>
<keyword evidence="4" id="KW-0808">Transferase</keyword>
<dbReference type="SMART" id="SM00317">
    <property type="entry name" value="SET"/>
    <property type="match status" value="1"/>
</dbReference>
<accession>A0AAV6VY17</accession>
<evidence type="ECO:0000256" key="4">
    <source>
        <dbReference type="ARBA" id="ARBA00022679"/>
    </source>
</evidence>
<dbReference type="Gene3D" id="2.170.270.10">
    <property type="entry name" value="SET domain"/>
    <property type="match status" value="1"/>
</dbReference>
<comment type="subcellular location">
    <subcellularLocation>
        <location evidence="1">Chromosome</location>
    </subcellularLocation>
</comment>
<dbReference type="GO" id="GO:0008170">
    <property type="term" value="F:N-methyltransferase activity"/>
    <property type="evidence" value="ECO:0007669"/>
    <property type="project" value="UniProtKB-ARBA"/>
</dbReference>
<keyword evidence="11" id="KW-1185">Reference proteome</keyword>
<organism evidence="10 11">
    <name type="scientific">Oedothorax gibbosus</name>
    <dbReference type="NCBI Taxonomy" id="931172"/>
    <lineage>
        <taxon>Eukaryota</taxon>
        <taxon>Metazoa</taxon>
        <taxon>Ecdysozoa</taxon>
        <taxon>Arthropoda</taxon>
        <taxon>Chelicerata</taxon>
        <taxon>Arachnida</taxon>
        <taxon>Araneae</taxon>
        <taxon>Araneomorphae</taxon>
        <taxon>Entelegynae</taxon>
        <taxon>Araneoidea</taxon>
        <taxon>Linyphiidae</taxon>
        <taxon>Erigoninae</taxon>
        <taxon>Oedothorax</taxon>
    </lineage>
</organism>
<evidence type="ECO:0000256" key="3">
    <source>
        <dbReference type="ARBA" id="ARBA00022603"/>
    </source>
</evidence>
<evidence type="ECO:0000256" key="7">
    <source>
        <dbReference type="ARBA" id="ARBA00022833"/>
    </source>
</evidence>
<keyword evidence="6" id="KW-0479">Metal-binding</keyword>
<evidence type="ECO:0008006" key="12">
    <source>
        <dbReference type="Google" id="ProtNLM"/>
    </source>
</evidence>
<evidence type="ECO:0000259" key="8">
    <source>
        <dbReference type="PROSITE" id="PS50280"/>
    </source>
</evidence>
<dbReference type="GO" id="GO:0008757">
    <property type="term" value="F:S-adenosylmethionine-dependent methyltransferase activity"/>
    <property type="evidence" value="ECO:0007669"/>
    <property type="project" value="UniProtKB-ARBA"/>
</dbReference>
<dbReference type="InterPro" id="IPR050973">
    <property type="entry name" value="H3K9_Histone-Lys_N-MTase"/>
</dbReference>
<sequence>MPVYIEDISSGQENIKISFLNEVNSYEPPTTVSYTLNCVLTSESLAENFESISLPCHCKDDCTSDCTCSASQAYNSGKLSETYDHHFGKPIIECSDLCSCNENCRNKVAQFGIKFSLQVFQTHNRGFGVRTMEFIPKSSFVCEYAGEIIDDVEAQYRISKQAADDSNYIYVLKEHSCEDKCAHTIIDPTYVGNVGRYLNHSCSPNLISVPIRSNNMVPRICFFAKSDILPLQELSYNYGGECVSRTDSSTFCKDQQISRARKCLCLSSNCCGFLPFVFDNWLS</sequence>
<dbReference type="Pfam" id="PF00856">
    <property type="entry name" value="SET"/>
    <property type="match status" value="1"/>
</dbReference>
<evidence type="ECO:0000313" key="10">
    <source>
        <dbReference type="EMBL" id="KAG8201555.1"/>
    </source>
</evidence>
<evidence type="ECO:0000256" key="2">
    <source>
        <dbReference type="ARBA" id="ARBA00022454"/>
    </source>
</evidence>
<dbReference type="PROSITE" id="PS50867">
    <property type="entry name" value="PRE_SET"/>
    <property type="match status" value="1"/>
</dbReference>
<comment type="caution">
    <text evidence="10">The sequence shown here is derived from an EMBL/GenBank/DDBJ whole genome shotgun (WGS) entry which is preliminary data.</text>
</comment>
<dbReference type="Pfam" id="PF05033">
    <property type="entry name" value="Pre-SET"/>
    <property type="match status" value="1"/>
</dbReference>
<dbReference type="InterPro" id="IPR001214">
    <property type="entry name" value="SET_dom"/>
</dbReference>
<keyword evidence="5" id="KW-0949">S-adenosyl-L-methionine</keyword>
<reference evidence="10 11" key="1">
    <citation type="journal article" date="2022" name="Nat. Ecol. Evol.">
        <title>A masculinizing supergene underlies an exaggerated male reproductive morph in a spider.</title>
        <authorList>
            <person name="Hendrickx F."/>
            <person name="De Corte Z."/>
            <person name="Sonet G."/>
            <person name="Van Belleghem S.M."/>
            <person name="Kostlbacher S."/>
            <person name="Vangestel C."/>
        </authorList>
    </citation>
    <scope>NUCLEOTIDE SEQUENCE [LARGE SCALE GENOMIC DNA]</scope>
    <source>
        <strain evidence="10">W744_W776</strain>
    </source>
</reference>
<keyword evidence="2" id="KW-0158">Chromosome</keyword>
<feature type="domain" description="Pre-SET" evidence="9">
    <location>
        <begin position="54"/>
        <end position="112"/>
    </location>
</feature>
<protein>
    <recommendedName>
        <fullName evidence="12">Histone-lysine N-methyltransferase SETMAR</fullName>
    </recommendedName>
</protein>
<gene>
    <name evidence="10" type="ORF">JTE90_011229</name>
</gene>
<dbReference type="PANTHER" id="PTHR46223">
    <property type="entry name" value="HISTONE-LYSINE N-METHYLTRANSFERASE SUV39H"/>
    <property type="match status" value="1"/>
</dbReference>
<feature type="domain" description="SET" evidence="8">
    <location>
        <begin position="115"/>
        <end position="239"/>
    </location>
</feature>
<evidence type="ECO:0000313" key="11">
    <source>
        <dbReference type="Proteomes" id="UP000827092"/>
    </source>
</evidence>
<evidence type="ECO:0000256" key="5">
    <source>
        <dbReference type="ARBA" id="ARBA00022691"/>
    </source>
</evidence>
<evidence type="ECO:0000256" key="1">
    <source>
        <dbReference type="ARBA" id="ARBA00004286"/>
    </source>
</evidence>
<evidence type="ECO:0000259" key="9">
    <source>
        <dbReference type="PROSITE" id="PS50867"/>
    </source>
</evidence>
<name>A0AAV6VY17_9ARAC</name>
<dbReference type="PROSITE" id="PS50280">
    <property type="entry name" value="SET"/>
    <property type="match status" value="1"/>
</dbReference>
<dbReference type="SMART" id="SM00468">
    <property type="entry name" value="PreSET"/>
    <property type="match status" value="1"/>
</dbReference>
<evidence type="ECO:0000256" key="6">
    <source>
        <dbReference type="ARBA" id="ARBA00022723"/>
    </source>
</evidence>
<dbReference type="Proteomes" id="UP000827092">
    <property type="component" value="Unassembled WGS sequence"/>
</dbReference>
<dbReference type="GO" id="GO:0005694">
    <property type="term" value="C:chromosome"/>
    <property type="evidence" value="ECO:0007669"/>
    <property type="project" value="UniProtKB-SubCell"/>
</dbReference>
<dbReference type="PANTHER" id="PTHR46223:SF3">
    <property type="entry name" value="HISTONE-LYSINE N-METHYLTRANSFERASE SET-23"/>
    <property type="match status" value="1"/>
</dbReference>
<dbReference type="InterPro" id="IPR007728">
    <property type="entry name" value="Pre-SET_dom"/>
</dbReference>
<keyword evidence="3" id="KW-0489">Methyltransferase</keyword>
<dbReference type="InterPro" id="IPR046341">
    <property type="entry name" value="SET_dom_sf"/>
</dbReference>
<dbReference type="SUPFAM" id="SSF82199">
    <property type="entry name" value="SET domain"/>
    <property type="match status" value="1"/>
</dbReference>
<dbReference type="GO" id="GO:0032259">
    <property type="term" value="P:methylation"/>
    <property type="evidence" value="ECO:0007669"/>
    <property type="project" value="UniProtKB-KW"/>
</dbReference>
<dbReference type="GO" id="GO:0042054">
    <property type="term" value="F:histone methyltransferase activity"/>
    <property type="evidence" value="ECO:0007669"/>
    <property type="project" value="InterPro"/>
</dbReference>
<dbReference type="EMBL" id="JAFNEN010000004">
    <property type="protein sequence ID" value="KAG8201555.1"/>
    <property type="molecule type" value="Genomic_DNA"/>
</dbReference>
<keyword evidence="7" id="KW-0862">Zinc</keyword>
<dbReference type="GO" id="GO:0008270">
    <property type="term" value="F:zinc ion binding"/>
    <property type="evidence" value="ECO:0007669"/>
    <property type="project" value="InterPro"/>
</dbReference>
<proteinExistence type="predicted"/>